<organism evidence="2 3">
    <name type="scientific">Prochlorococcus marinus str. MIT 9302</name>
    <dbReference type="NCBI Taxonomy" id="74545"/>
    <lineage>
        <taxon>Bacteria</taxon>
        <taxon>Bacillati</taxon>
        <taxon>Cyanobacteriota</taxon>
        <taxon>Cyanophyceae</taxon>
        <taxon>Synechococcales</taxon>
        <taxon>Prochlorococcaceae</taxon>
        <taxon>Prochlorococcus</taxon>
    </lineage>
</organism>
<evidence type="ECO:0000313" key="2">
    <source>
        <dbReference type="EMBL" id="KGF97934.1"/>
    </source>
</evidence>
<dbReference type="eggNOG" id="ENOG5031HP9">
    <property type="taxonomic scope" value="Bacteria"/>
</dbReference>
<sequence>MEENLELNNKISDNVNEANSSEINVSKSEKINNQEKEININENSNNSKNSLVPKVDRKEDNDSPVKTIPKQIKEPPIEKKPFQEFINIHLIPALIEEINQRGLEINNINLKNTNRPIAGDKCWVINCEIKQTCNFWLSFEKEDITSLKSISLSKPNQKPSIIESFLIDEKRITLKLIISRVLQRLNGQKLIGVN</sequence>
<dbReference type="PANTHER" id="PTHR36341:SF3">
    <property type="entry name" value="DUF2996 FAMILY PROTEIN"/>
    <property type="match status" value="1"/>
</dbReference>
<dbReference type="Proteomes" id="UP000030445">
    <property type="component" value="Unassembled WGS sequence"/>
</dbReference>
<proteinExistence type="predicted"/>
<name>A0A0A2ABP8_PROMR</name>
<dbReference type="Pfam" id="PF11210">
    <property type="entry name" value="DUF2996"/>
    <property type="match status" value="1"/>
</dbReference>
<evidence type="ECO:0000256" key="1">
    <source>
        <dbReference type="SAM" id="MobiDB-lite"/>
    </source>
</evidence>
<dbReference type="EMBL" id="JNAM01000008">
    <property type="protein sequence ID" value="KGF97934.1"/>
    <property type="molecule type" value="Genomic_DNA"/>
</dbReference>
<feature type="compositionally biased region" description="Polar residues" evidence="1">
    <location>
        <begin position="1"/>
        <end position="25"/>
    </location>
</feature>
<dbReference type="RefSeq" id="WP_032526595.1">
    <property type="nucleotide sequence ID" value="NZ_CP138951.1"/>
</dbReference>
<dbReference type="AlphaFoldDB" id="A0A0A2ABP8"/>
<evidence type="ECO:0000313" key="3">
    <source>
        <dbReference type="Proteomes" id="UP000030445"/>
    </source>
</evidence>
<accession>A0A0A2ABP8</accession>
<gene>
    <name evidence="2" type="ORF">EU96_0919</name>
</gene>
<comment type="caution">
    <text evidence="2">The sequence shown here is derived from an EMBL/GenBank/DDBJ whole genome shotgun (WGS) entry which is preliminary data.</text>
</comment>
<feature type="compositionally biased region" description="Low complexity" evidence="1">
    <location>
        <begin position="40"/>
        <end position="50"/>
    </location>
</feature>
<dbReference type="STRING" id="74545.EU96_0919"/>
<feature type="compositionally biased region" description="Basic and acidic residues" evidence="1">
    <location>
        <begin position="54"/>
        <end position="63"/>
    </location>
</feature>
<protein>
    <submittedName>
        <fullName evidence="2">Type II secretory pathway</fullName>
    </submittedName>
</protein>
<feature type="region of interest" description="Disordered" evidence="1">
    <location>
        <begin position="1"/>
        <end position="74"/>
    </location>
</feature>
<reference evidence="3" key="1">
    <citation type="journal article" date="2014" name="Sci. Data">
        <title>Genomes of diverse isolates of the marine cyanobacterium Prochlorococcus.</title>
        <authorList>
            <person name="Biller S."/>
            <person name="Berube P."/>
            <person name="Thompson J."/>
            <person name="Kelly L."/>
            <person name="Roggensack S."/>
            <person name="Awad L."/>
            <person name="Roache-Johnson K."/>
            <person name="Ding H."/>
            <person name="Giovannoni S.J."/>
            <person name="Moore L.R."/>
            <person name="Chisholm S.W."/>
        </authorList>
    </citation>
    <scope>NUCLEOTIDE SEQUENCE [LARGE SCALE GENOMIC DNA]</scope>
    <source>
        <strain evidence="3">MIT 9302</strain>
    </source>
</reference>
<dbReference type="OrthoDB" id="465001at2"/>
<dbReference type="InterPro" id="IPR021374">
    <property type="entry name" value="DUF2996"/>
</dbReference>
<dbReference type="PANTHER" id="PTHR36341">
    <property type="entry name" value="DUF2996 FAMILY PROTEIN"/>
    <property type="match status" value="1"/>
</dbReference>
<feature type="compositionally biased region" description="Basic and acidic residues" evidence="1">
    <location>
        <begin position="27"/>
        <end position="39"/>
    </location>
</feature>